<evidence type="ECO:0000313" key="8">
    <source>
        <dbReference type="EMBL" id="MBB5821901.1"/>
    </source>
</evidence>
<dbReference type="InterPro" id="IPR011576">
    <property type="entry name" value="Pyridox_Oxase_N"/>
</dbReference>
<dbReference type="AlphaFoldDB" id="A0A7W9IKE1"/>
<proteinExistence type="inferred from homology"/>
<comment type="cofactor">
    <cofactor evidence="5">
        <name>FMN</name>
        <dbReference type="ChEBI" id="CHEBI:58210"/>
    </cofactor>
    <text evidence="5">Binds 1 FMN per subunit.</text>
</comment>
<evidence type="ECO:0000259" key="6">
    <source>
        <dbReference type="Pfam" id="PF01243"/>
    </source>
</evidence>
<feature type="binding site" evidence="5">
    <location>
        <position position="85"/>
    </location>
    <ligand>
        <name>FMN</name>
        <dbReference type="ChEBI" id="CHEBI:58210"/>
    </ligand>
</feature>
<gene>
    <name evidence="8" type="ORF">F4562_004963</name>
</gene>
<dbReference type="GO" id="GO:0010181">
    <property type="term" value="F:FMN binding"/>
    <property type="evidence" value="ECO:0007669"/>
    <property type="project" value="InterPro"/>
</dbReference>
<organism evidence="8 9">
    <name type="scientific">Streptosporangium becharense</name>
    <dbReference type="NCBI Taxonomy" id="1816182"/>
    <lineage>
        <taxon>Bacteria</taxon>
        <taxon>Bacillati</taxon>
        <taxon>Actinomycetota</taxon>
        <taxon>Actinomycetes</taxon>
        <taxon>Streptosporangiales</taxon>
        <taxon>Streptosporangiaceae</taxon>
        <taxon>Streptosporangium</taxon>
    </lineage>
</organism>
<feature type="binding site" evidence="5">
    <location>
        <begin position="142"/>
        <end position="143"/>
    </location>
    <ligand>
        <name>FMN</name>
        <dbReference type="ChEBI" id="CHEBI:58210"/>
    </ligand>
</feature>
<dbReference type="GO" id="GO:0008615">
    <property type="term" value="P:pyridoxine biosynthetic process"/>
    <property type="evidence" value="ECO:0007669"/>
    <property type="project" value="InterPro"/>
</dbReference>
<dbReference type="PANTHER" id="PTHR10851">
    <property type="entry name" value="PYRIDOXINE-5-PHOSPHATE OXIDASE"/>
    <property type="match status" value="1"/>
</dbReference>
<dbReference type="InterPro" id="IPR012349">
    <property type="entry name" value="Split_barrel_FMN-bd"/>
</dbReference>
<dbReference type="NCBIfam" id="NF038138">
    <property type="entry name" value="phena_PhzG"/>
    <property type="match status" value="1"/>
</dbReference>
<dbReference type="PIRSF" id="PIRSF000190">
    <property type="entry name" value="Pyd_amn-ph_oxd"/>
    <property type="match status" value="1"/>
</dbReference>
<reference evidence="8 9" key="1">
    <citation type="submission" date="2020-08" db="EMBL/GenBank/DDBJ databases">
        <title>Sequencing the genomes of 1000 actinobacteria strains.</title>
        <authorList>
            <person name="Klenk H.-P."/>
        </authorList>
    </citation>
    <scope>NUCLEOTIDE SEQUENCE [LARGE SCALE GENOMIC DNA]</scope>
    <source>
        <strain evidence="8 9">DSM 46887</strain>
    </source>
</reference>
<feature type="domain" description="Pyridoxine 5'-phosphate oxidase dimerisation C-terminal" evidence="7">
    <location>
        <begin position="173"/>
        <end position="212"/>
    </location>
</feature>
<dbReference type="GO" id="GO:0004733">
    <property type="term" value="F:pyridoxamine phosphate oxidase activity"/>
    <property type="evidence" value="ECO:0007669"/>
    <property type="project" value="UniProtKB-EC"/>
</dbReference>
<comment type="caution">
    <text evidence="8">The sequence shown here is derived from an EMBL/GenBank/DDBJ whole genome shotgun (WGS) entry which is preliminary data.</text>
</comment>
<dbReference type="SUPFAM" id="SSF50475">
    <property type="entry name" value="FMN-binding split barrel"/>
    <property type="match status" value="1"/>
</dbReference>
<accession>A0A7W9IKE1</accession>
<dbReference type="PANTHER" id="PTHR10851:SF0">
    <property type="entry name" value="PYRIDOXINE-5'-PHOSPHATE OXIDASE"/>
    <property type="match status" value="1"/>
</dbReference>
<keyword evidence="9" id="KW-1185">Reference proteome</keyword>
<evidence type="ECO:0000256" key="5">
    <source>
        <dbReference type="PIRSR" id="PIRSR000190-2"/>
    </source>
</evidence>
<evidence type="ECO:0000313" key="9">
    <source>
        <dbReference type="Proteomes" id="UP000540685"/>
    </source>
</evidence>
<dbReference type="InterPro" id="IPR019576">
    <property type="entry name" value="Pyridoxamine_oxidase_dimer_C"/>
</dbReference>
<comment type="similarity">
    <text evidence="1">Belongs to the pyridoxamine 5'-phosphate oxidase family.</text>
</comment>
<evidence type="ECO:0000256" key="1">
    <source>
        <dbReference type="ARBA" id="ARBA00007301"/>
    </source>
</evidence>
<evidence type="ECO:0000259" key="7">
    <source>
        <dbReference type="Pfam" id="PF10590"/>
    </source>
</evidence>
<dbReference type="NCBIfam" id="NF004231">
    <property type="entry name" value="PRK05679.1"/>
    <property type="match status" value="1"/>
</dbReference>
<dbReference type="Pfam" id="PF01243">
    <property type="entry name" value="PNPOx_N"/>
    <property type="match status" value="1"/>
</dbReference>
<evidence type="ECO:0000256" key="3">
    <source>
        <dbReference type="ARBA" id="ARBA00022643"/>
    </source>
</evidence>
<dbReference type="EMBL" id="JACHMP010000001">
    <property type="protein sequence ID" value="MBB5821901.1"/>
    <property type="molecule type" value="Genomic_DNA"/>
</dbReference>
<dbReference type="InterPro" id="IPR053451">
    <property type="entry name" value="Phenazine_biosynth_oxidase"/>
</dbReference>
<evidence type="ECO:0000256" key="4">
    <source>
        <dbReference type="ARBA" id="ARBA00023002"/>
    </source>
</evidence>
<dbReference type="EC" id="1.4.3.5" evidence="8"/>
<dbReference type="InterPro" id="IPR000659">
    <property type="entry name" value="Pyridox_Oxase"/>
</dbReference>
<protein>
    <submittedName>
        <fullName evidence="8">Pyridoxamine 5'-phosphate oxidase</fullName>
        <ecNumber evidence="8">1.4.3.5</ecNumber>
    </submittedName>
</protein>
<keyword evidence="3 5" id="KW-0288">FMN</keyword>
<keyword evidence="2" id="KW-0285">Flavoprotein</keyword>
<sequence length="212" mass="23544">MNTSRFETLTAETDLGFPEYETPPPEPTDLIRRWLAEAADHGVREPRSLALATADALGHASNRIVTFTGFSRRGLVFTSHRGSRKGRELAATGWASGLFYWRETGRQLILSGPVTRLGDAESDALWAARAAPLHPMSAASRQSEPLTDVPALREEARRLAETGGPLPRPDRFAGYLLSPADVEFWSADPDRLHRRLRYSRRPGGWCATRLQP</sequence>
<feature type="domain" description="Pyridoxamine 5'-phosphate oxidase N-terminal" evidence="6">
    <location>
        <begin position="37"/>
        <end position="131"/>
    </location>
</feature>
<evidence type="ECO:0000256" key="2">
    <source>
        <dbReference type="ARBA" id="ARBA00022630"/>
    </source>
</evidence>
<feature type="binding site" evidence="5">
    <location>
        <position position="107"/>
    </location>
    <ligand>
        <name>FMN</name>
        <dbReference type="ChEBI" id="CHEBI:58210"/>
    </ligand>
</feature>
<name>A0A7W9IKE1_9ACTN</name>
<feature type="binding site" evidence="5">
    <location>
        <position position="84"/>
    </location>
    <ligand>
        <name>FMN</name>
        <dbReference type="ChEBI" id="CHEBI:58210"/>
    </ligand>
</feature>
<dbReference type="RefSeq" id="WP_184540935.1">
    <property type="nucleotide sequence ID" value="NZ_JACHMP010000001.1"/>
</dbReference>
<feature type="binding site" evidence="5">
    <location>
        <position position="195"/>
    </location>
    <ligand>
        <name>FMN</name>
        <dbReference type="ChEBI" id="CHEBI:58210"/>
    </ligand>
</feature>
<keyword evidence="4 8" id="KW-0560">Oxidoreductase</keyword>
<feature type="binding site" evidence="5">
    <location>
        <position position="185"/>
    </location>
    <ligand>
        <name>FMN</name>
        <dbReference type="ChEBI" id="CHEBI:58210"/>
    </ligand>
</feature>
<dbReference type="Pfam" id="PF10590">
    <property type="entry name" value="PNP_phzG_C"/>
    <property type="match status" value="1"/>
</dbReference>
<dbReference type="Gene3D" id="2.30.110.10">
    <property type="entry name" value="Electron Transport, Fmn-binding Protein, Chain A"/>
    <property type="match status" value="1"/>
</dbReference>
<dbReference type="Proteomes" id="UP000540685">
    <property type="component" value="Unassembled WGS sequence"/>
</dbReference>